<keyword evidence="4" id="KW-1015">Disulfide bond</keyword>
<proteinExistence type="predicted"/>
<dbReference type="Gene3D" id="2.20.100.10">
    <property type="entry name" value="Thrombospondin type-1 (TSP1) repeat"/>
    <property type="match status" value="1"/>
</dbReference>
<dbReference type="InterPro" id="IPR051418">
    <property type="entry name" value="Spondin/Thrombospondin_T1"/>
</dbReference>
<dbReference type="Gene3D" id="2.60.40.2130">
    <property type="entry name" value="F-spondin domain"/>
    <property type="match status" value="1"/>
</dbReference>
<feature type="domain" description="Reelin" evidence="6">
    <location>
        <begin position="8"/>
        <end position="189"/>
    </location>
</feature>
<dbReference type="InterPro" id="IPR009465">
    <property type="entry name" value="Spondin_N"/>
</dbReference>
<dbReference type="PROSITE" id="PS51020">
    <property type="entry name" value="SPONDIN"/>
    <property type="match status" value="1"/>
</dbReference>
<dbReference type="InterPro" id="IPR002861">
    <property type="entry name" value="Reeler_dom"/>
</dbReference>
<dbReference type="InterPro" id="IPR038678">
    <property type="entry name" value="Spondin_N_sf"/>
</dbReference>
<feature type="domain" description="Spondin" evidence="7">
    <location>
        <begin position="190"/>
        <end position="384"/>
    </location>
</feature>
<dbReference type="RefSeq" id="XP_028040311.1">
    <property type="nucleotide sequence ID" value="XM_028184510.1"/>
</dbReference>
<dbReference type="OrthoDB" id="347314at2759"/>
<dbReference type="Pfam" id="PF02014">
    <property type="entry name" value="Reeler"/>
    <property type="match status" value="1"/>
</dbReference>
<dbReference type="GeneID" id="114250583"/>
<keyword evidence="2" id="KW-0964">Secreted</keyword>
<sequence length="517" mass="58724">MLLKCLLLLSLAVSQAFGLMGKCDHTPPLATVSTPLENRGYYVFNIENAVQKEGNLYYTPDQTYVLTVTSRENSRPFRWFMITAEDPAVDNNIYDFGRKFADVGSLKTLDTDWRSRYSERCQNTVENADNSAKTQVEVHWVSPKHSENQQQVRIRAMVAENKEAWYTGNNLTILLHMDDQRPRDSPPLPIRDECNLCSEARYEVIFNGRWSRLAHPRHYPSKPDENGYTHMIGASHGNNFTLWLQGTNAGPGLVDLVVKPTPTTLEREIIDAMVLDGGTRTLIRGKKHDHPLMSKPSHSLFRVDRTHHMFSIIVGMTPSPDWFLGTSKFELCDEDGWLEKFDLPLYPWDAGIVDGVSYESPKSMSQPVDNIERVEIGSFDRDSPFYQMNLNDLAPFAILQVRRLDVYPLIGIDCSEGQNAEEELQQDAPVLEPVLAESRQSLRGKSCAGEWGEWTPCTPHAGVCGPGLRTRTRYIQNIDLYVNYKVTKSGKGEQEFSSCKNNKDSKATERKECFVRC</sequence>
<protein>
    <submittedName>
        <fullName evidence="9">Spondin-2-like</fullName>
    </submittedName>
</protein>
<dbReference type="InterPro" id="IPR042307">
    <property type="entry name" value="Reeler_sf"/>
</dbReference>
<feature type="chain" id="PRO_5026964917" evidence="5">
    <location>
        <begin position="19"/>
        <end position="517"/>
    </location>
</feature>
<dbReference type="PANTHER" id="PTHR11311">
    <property type="entry name" value="SPONDIN"/>
    <property type="match status" value="1"/>
</dbReference>
<gene>
    <name evidence="9" type="primary">LOC114250583</name>
</gene>
<evidence type="ECO:0000259" key="7">
    <source>
        <dbReference type="PROSITE" id="PS51020"/>
    </source>
</evidence>
<reference evidence="9" key="1">
    <citation type="submission" date="2025-08" db="UniProtKB">
        <authorList>
            <consortium name="RefSeq"/>
        </authorList>
    </citation>
    <scope>IDENTIFICATION</scope>
    <source>
        <tissue evidence="9">Silk gland</tissue>
    </source>
</reference>
<keyword evidence="5" id="KW-0732">Signal</keyword>
<dbReference type="GO" id="GO:0007155">
    <property type="term" value="P:cell adhesion"/>
    <property type="evidence" value="ECO:0007669"/>
    <property type="project" value="TreeGrafter"/>
</dbReference>
<organism evidence="8 9">
    <name type="scientific">Bombyx mandarina</name>
    <name type="common">Wild silk moth</name>
    <name type="synonym">Wild silkworm</name>
    <dbReference type="NCBI Taxonomy" id="7092"/>
    <lineage>
        <taxon>Eukaryota</taxon>
        <taxon>Metazoa</taxon>
        <taxon>Ecdysozoa</taxon>
        <taxon>Arthropoda</taxon>
        <taxon>Hexapoda</taxon>
        <taxon>Insecta</taxon>
        <taxon>Pterygota</taxon>
        <taxon>Neoptera</taxon>
        <taxon>Endopterygota</taxon>
        <taxon>Lepidoptera</taxon>
        <taxon>Glossata</taxon>
        <taxon>Ditrysia</taxon>
        <taxon>Bombycoidea</taxon>
        <taxon>Bombycidae</taxon>
        <taxon>Bombycinae</taxon>
        <taxon>Bombyx</taxon>
    </lineage>
</organism>
<dbReference type="PANTHER" id="PTHR11311:SF15">
    <property type="entry name" value="SPONDIN-2"/>
    <property type="match status" value="1"/>
</dbReference>
<keyword evidence="3" id="KW-0677">Repeat</keyword>
<dbReference type="Gene3D" id="2.60.40.4060">
    <property type="entry name" value="Reeler domain"/>
    <property type="match status" value="1"/>
</dbReference>
<keyword evidence="2" id="KW-0272">Extracellular matrix</keyword>
<evidence type="ECO:0000256" key="2">
    <source>
        <dbReference type="ARBA" id="ARBA00022530"/>
    </source>
</evidence>
<dbReference type="CDD" id="cd08544">
    <property type="entry name" value="Reeler"/>
    <property type="match status" value="1"/>
</dbReference>
<keyword evidence="8" id="KW-1185">Reference proteome</keyword>
<name>A0A6J2KDB8_BOMMA</name>
<dbReference type="InterPro" id="IPR036383">
    <property type="entry name" value="TSP1_rpt_sf"/>
</dbReference>
<dbReference type="AlphaFoldDB" id="A0A6J2KDB8"/>
<evidence type="ECO:0000256" key="1">
    <source>
        <dbReference type="ARBA" id="ARBA00004498"/>
    </source>
</evidence>
<evidence type="ECO:0000256" key="4">
    <source>
        <dbReference type="ARBA" id="ARBA00023157"/>
    </source>
</evidence>
<dbReference type="PROSITE" id="PS51019">
    <property type="entry name" value="REELIN"/>
    <property type="match status" value="1"/>
</dbReference>
<dbReference type="Proteomes" id="UP000504629">
    <property type="component" value="Unplaced"/>
</dbReference>
<feature type="signal peptide" evidence="5">
    <location>
        <begin position="1"/>
        <end position="18"/>
    </location>
</feature>
<dbReference type="KEGG" id="bman:114250583"/>
<dbReference type="GO" id="GO:0031012">
    <property type="term" value="C:extracellular matrix"/>
    <property type="evidence" value="ECO:0007669"/>
    <property type="project" value="TreeGrafter"/>
</dbReference>
<accession>A0A6J2KDB8</accession>
<dbReference type="Pfam" id="PF06468">
    <property type="entry name" value="Spond_N"/>
    <property type="match status" value="1"/>
</dbReference>
<evidence type="ECO:0000313" key="8">
    <source>
        <dbReference type="Proteomes" id="UP000504629"/>
    </source>
</evidence>
<dbReference type="SUPFAM" id="SSF82895">
    <property type="entry name" value="TSP-1 type 1 repeat"/>
    <property type="match status" value="1"/>
</dbReference>
<evidence type="ECO:0000256" key="3">
    <source>
        <dbReference type="ARBA" id="ARBA00022737"/>
    </source>
</evidence>
<evidence type="ECO:0000313" key="9">
    <source>
        <dbReference type="RefSeq" id="XP_028040311.1"/>
    </source>
</evidence>
<evidence type="ECO:0000259" key="6">
    <source>
        <dbReference type="PROSITE" id="PS51019"/>
    </source>
</evidence>
<comment type="subcellular location">
    <subcellularLocation>
        <location evidence="1">Secreted</location>
        <location evidence="1">Extracellular space</location>
        <location evidence="1">Extracellular matrix</location>
    </subcellularLocation>
</comment>
<evidence type="ECO:0000256" key="5">
    <source>
        <dbReference type="SAM" id="SignalP"/>
    </source>
</evidence>